<name>W4MBF8_9BACT</name>
<keyword evidence="3" id="KW-1185">Reference proteome</keyword>
<protein>
    <recommendedName>
        <fullName evidence="1">DUF1989 domain-containing protein</fullName>
    </recommendedName>
</protein>
<feature type="domain" description="DUF1989" evidence="1">
    <location>
        <begin position="38"/>
        <end position="212"/>
    </location>
</feature>
<dbReference type="EMBL" id="AZHX01000435">
    <property type="protein sequence ID" value="ETX07520.1"/>
    <property type="molecule type" value="Genomic_DNA"/>
</dbReference>
<dbReference type="PATRIC" id="fig|1429439.4.peg.1853"/>
<dbReference type="InterPro" id="IPR018959">
    <property type="entry name" value="DUF1989"/>
</dbReference>
<dbReference type="Proteomes" id="UP000019140">
    <property type="component" value="Unassembled WGS sequence"/>
</dbReference>
<reference evidence="2 3" key="1">
    <citation type="journal article" date="2014" name="Nature">
        <title>An environmental bacterial taxon with a large and distinct metabolic repertoire.</title>
        <authorList>
            <person name="Wilson M.C."/>
            <person name="Mori T."/>
            <person name="Ruckert C."/>
            <person name="Uria A.R."/>
            <person name="Helf M.J."/>
            <person name="Takada K."/>
            <person name="Gernert C."/>
            <person name="Steffens U.A."/>
            <person name="Heycke N."/>
            <person name="Schmitt S."/>
            <person name="Rinke C."/>
            <person name="Helfrich E.J."/>
            <person name="Brachmann A.O."/>
            <person name="Gurgui C."/>
            <person name="Wakimoto T."/>
            <person name="Kracht M."/>
            <person name="Crusemann M."/>
            <person name="Hentschel U."/>
            <person name="Abe I."/>
            <person name="Matsunaga S."/>
            <person name="Kalinowski J."/>
            <person name="Takeyama H."/>
            <person name="Piel J."/>
        </authorList>
    </citation>
    <scope>NUCLEOTIDE SEQUENCE [LARGE SCALE GENOMIC DNA]</scope>
    <source>
        <strain evidence="3">TSY2</strain>
    </source>
</reference>
<organism evidence="2 3">
    <name type="scientific">Candidatus Entotheonella gemina</name>
    <dbReference type="NCBI Taxonomy" id="1429439"/>
    <lineage>
        <taxon>Bacteria</taxon>
        <taxon>Pseudomonadati</taxon>
        <taxon>Nitrospinota/Tectimicrobiota group</taxon>
        <taxon>Candidatus Tectimicrobiota</taxon>
        <taxon>Candidatus Entotheonellia</taxon>
        <taxon>Candidatus Entotheonellales</taxon>
        <taxon>Candidatus Entotheonellaceae</taxon>
        <taxon>Candidatus Entotheonella</taxon>
    </lineage>
</organism>
<evidence type="ECO:0000313" key="2">
    <source>
        <dbReference type="EMBL" id="ETX07520.1"/>
    </source>
</evidence>
<comment type="caution">
    <text evidence="2">The sequence shown here is derived from an EMBL/GenBank/DDBJ whole genome shotgun (WGS) entry which is preliminary data.</text>
</comment>
<sequence length="274" mass="30262">MPDPLYQPKAGSPLSVDTEFYGQLGSTTSGRTLVDQLVVPIRTGKAWPVPAGHICRIVAIEGAQVGDLNLWNLHNPRERFWASRTKQLHSAHMRVHDRFWSCLPYLRPMATVIGDSINYGIDSDGGGCHDLLGTRCDPYVHQLLTGEAWDVCCHSNLVRAVAPYRLHESDVHDVLNVFQVTGLTADGHQYFVKPCPAKQGDYFEFFAEIDLLCALSACPHGDMTVDTWGPQAGDPLTVCRPLGVEVHRVAPELLQGWQAPPVSDYRGTHGMRLG</sequence>
<gene>
    <name evidence="2" type="ORF">ETSY2_10780</name>
</gene>
<evidence type="ECO:0000259" key="1">
    <source>
        <dbReference type="Pfam" id="PF09347"/>
    </source>
</evidence>
<dbReference type="PANTHER" id="PTHR31527">
    <property type="entry name" value="RE64534P"/>
    <property type="match status" value="1"/>
</dbReference>
<dbReference type="AlphaFoldDB" id="W4MBF8"/>
<dbReference type="Pfam" id="PF09347">
    <property type="entry name" value="DUF1989"/>
    <property type="match status" value="1"/>
</dbReference>
<dbReference type="HOGENOM" id="CLU_054069_0_0_7"/>
<proteinExistence type="predicted"/>
<evidence type="ECO:0000313" key="3">
    <source>
        <dbReference type="Proteomes" id="UP000019140"/>
    </source>
</evidence>
<dbReference type="PANTHER" id="PTHR31527:SF0">
    <property type="entry name" value="RE64534P"/>
    <property type="match status" value="1"/>
</dbReference>
<accession>W4MBF8</accession>